<dbReference type="AlphaFoldDB" id="A0AAN8GD14"/>
<dbReference type="InterPro" id="IPR039918">
    <property type="entry name" value="PPP4R4"/>
</dbReference>
<name>A0AAN8GD14_TRICO</name>
<comment type="caution">
    <text evidence="1">The sequence shown here is derived from an EMBL/GenBank/DDBJ whole genome shotgun (WGS) entry which is preliminary data.</text>
</comment>
<dbReference type="Gene3D" id="1.25.10.10">
    <property type="entry name" value="Leucine-rich Repeat Variant"/>
    <property type="match status" value="1"/>
</dbReference>
<reference evidence="1 2" key="1">
    <citation type="submission" date="2019-10" db="EMBL/GenBank/DDBJ databases">
        <title>Assembly and Annotation for the nematode Trichostrongylus colubriformis.</title>
        <authorList>
            <person name="Martin J."/>
        </authorList>
    </citation>
    <scope>NUCLEOTIDE SEQUENCE [LARGE SCALE GENOMIC DNA]</scope>
    <source>
        <strain evidence="1">G859</strain>
        <tissue evidence="1">Whole worm</tissue>
    </source>
</reference>
<protein>
    <submittedName>
        <fullName evidence="1">Uncharacterized protein</fullName>
    </submittedName>
</protein>
<dbReference type="GO" id="GO:0019888">
    <property type="term" value="F:protein phosphatase regulator activity"/>
    <property type="evidence" value="ECO:0007669"/>
    <property type="project" value="TreeGrafter"/>
</dbReference>
<dbReference type="PANTHER" id="PTHR21467">
    <property type="entry name" value="PROTEIN PHOSPHATASE 4 REGULATORY SUBUNIT 4 PPP4R4"/>
    <property type="match status" value="1"/>
</dbReference>
<keyword evidence="2" id="KW-1185">Reference proteome</keyword>
<organism evidence="1 2">
    <name type="scientific">Trichostrongylus colubriformis</name>
    <name type="common">Black scour worm</name>
    <dbReference type="NCBI Taxonomy" id="6319"/>
    <lineage>
        <taxon>Eukaryota</taxon>
        <taxon>Metazoa</taxon>
        <taxon>Ecdysozoa</taxon>
        <taxon>Nematoda</taxon>
        <taxon>Chromadorea</taxon>
        <taxon>Rhabditida</taxon>
        <taxon>Rhabditina</taxon>
        <taxon>Rhabditomorpha</taxon>
        <taxon>Strongyloidea</taxon>
        <taxon>Trichostrongylidae</taxon>
        <taxon>Trichostrongylus</taxon>
    </lineage>
</organism>
<feature type="non-terminal residue" evidence="1">
    <location>
        <position position="155"/>
    </location>
</feature>
<proteinExistence type="predicted"/>
<accession>A0AAN8GD14</accession>
<sequence length="155" mass="17930">MNNIAQCIPHFTNEAKKNTVFPLIKKSTEQSLEQKDETLMVIAKNFGEWCYNLRDVLDQLDLCWVLNTYCKIGQVALGKEENATQKIMLTMCRRMTGFNLPCMIQMFPKSFERLLPFIEAFATDSDDEVRLSLASSYHEILMQHDAKAELLQPFI</sequence>
<dbReference type="EMBL" id="WIXE01004557">
    <property type="protein sequence ID" value="KAK5982928.1"/>
    <property type="molecule type" value="Genomic_DNA"/>
</dbReference>
<dbReference type="GO" id="GO:0005829">
    <property type="term" value="C:cytosol"/>
    <property type="evidence" value="ECO:0007669"/>
    <property type="project" value="TreeGrafter"/>
</dbReference>
<dbReference type="PANTHER" id="PTHR21467:SF0">
    <property type="entry name" value="SERINE_THREONINE-PROTEIN PHOSPHATASE 4 REGULATORY SUBUNIT 4"/>
    <property type="match status" value="1"/>
</dbReference>
<dbReference type="InterPro" id="IPR011989">
    <property type="entry name" value="ARM-like"/>
</dbReference>
<evidence type="ECO:0000313" key="1">
    <source>
        <dbReference type="EMBL" id="KAK5982928.1"/>
    </source>
</evidence>
<gene>
    <name evidence="1" type="ORF">GCK32_017581</name>
</gene>
<evidence type="ECO:0000313" key="2">
    <source>
        <dbReference type="Proteomes" id="UP001331761"/>
    </source>
</evidence>
<dbReference type="GO" id="GO:0008287">
    <property type="term" value="C:protein serine/threonine phosphatase complex"/>
    <property type="evidence" value="ECO:0007669"/>
    <property type="project" value="TreeGrafter"/>
</dbReference>
<dbReference type="Proteomes" id="UP001331761">
    <property type="component" value="Unassembled WGS sequence"/>
</dbReference>